<dbReference type="Proteomes" id="UP000249633">
    <property type="component" value="Unassembled WGS sequence"/>
</dbReference>
<comment type="caution">
    <text evidence="1">The sequence shown here is derived from an EMBL/GenBank/DDBJ whole genome shotgun (WGS) entry which is preliminary data.</text>
</comment>
<gene>
    <name evidence="1" type="ORF">DI603_00545</name>
</gene>
<reference evidence="1 2" key="1">
    <citation type="submission" date="2017-08" db="EMBL/GenBank/DDBJ databases">
        <title>Infants hospitalized years apart are colonized by the same room-sourced microbial strains.</title>
        <authorList>
            <person name="Brooks B."/>
            <person name="Olm M.R."/>
            <person name="Firek B.A."/>
            <person name="Baker R."/>
            <person name="Thomas B.C."/>
            <person name="Morowitz M.J."/>
            <person name="Banfield J.F."/>
        </authorList>
    </citation>
    <scope>NUCLEOTIDE SEQUENCE [LARGE SCALE GENOMIC DNA]</scope>
    <source>
        <strain evidence="1">S2_012_000_R2_81</strain>
    </source>
</reference>
<organism evidence="1 2">
    <name type="scientific">Roseateles depolymerans</name>
    <dbReference type="NCBI Taxonomy" id="76731"/>
    <lineage>
        <taxon>Bacteria</taxon>
        <taxon>Pseudomonadati</taxon>
        <taxon>Pseudomonadota</taxon>
        <taxon>Betaproteobacteria</taxon>
        <taxon>Burkholderiales</taxon>
        <taxon>Sphaerotilaceae</taxon>
        <taxon>Roseateles</taxon>
    </lineage>
</organism>
<protein>
    <submittedName>
        <fullName evidence="1">Uncharacterized protein</fullName>
    </submittedName>
</protein>
<dbReference type="EMBL" id="QFOD01000001">
    <property type="protein sequence ID" value="PZP36494.1"/>
    <property type="molecule type" value="Genomic_DNA"/>
</dbReference>
<evidence type="ECO:0000313" key="1">
    <source>
        <dbReference type="EMBL" id="PZP36494.1"/>
    </source>
</evidence>
<evidence type="ECO:0000313" key="2">
    <source>
        <dbReference type="Proteomes" id="UP000249633"/>
    </source>
</evidence>
<dbReference type="AlphaFoldDB" id="A0A2W5E333"/>
<sequence length="128" mass="13518">MLIPLHLIPPLADEPASLGEPGHALGPATGLHIAPGWHLGDLRALGSPLVGAAGTEHAAVRTADLLRFGQLMADAGQPINPTRMLYDRRYAFVSLAEGRATAHDELATLSLELFEAYQAAGEWIGLAH</sequence>
<accession>A0A2W5E333</accession>
<name>A0A2W5E333_9BURK</name>
<proteinExistence type="predicted"/>